<keyword evidence="3" id="KW-1185">Reference proteome</keyword>
<accession>A0ABD6CGQ9</accession>
<dbReference type="AlphaFoldDB" id="A0ABD6CGQ9"/>
<dbReference type="RefSeq" id="WP_247381967.1">
    <property type="nucleotide sequence ID" value="NZ_JALLGV010000013.1"/>
</dbReference>
<reference evidence="2 3" key="1">
    <citation type="journal article" date="2019" name="Int. J. Syst. Evol. Microbiol.">
        <title>The Global Catalogue of Microorganisms (GCM) 10K type strain sequencing project: providing services to taxonomists for standard genome sequencing and annotation.</title>
        <authorList>
            <consortium name="The Broad Institute Genomics Platform"/>
            <consortium name="The Broad Institute Genome Sequencing Center for Infectious Disease"/>
            <person name="Wu L."/>
            <person name="Ma J."/>
        </authorList>
    </citation>
    <scope>NUCLEOTIDE SEQUENCE [LARGE SCALE GENOMIC DNA]</scope>
    <source>
        <strain evidence="2 3">CGMCC 1.12125</strain>
    </source>
</reference>
<proteinExistence type="predicted"/>
<name>A0ABD6CGQ9_9EURY</name>
<feature type="region of interest" description="Disordered" evidence="1">
    <location>
        <begin position="60"/>
        <end position="92"/>
    </location>
</feature>
<evidence type="ECO:0000313" key="2">
    <source>
        <dbReference type="EMBL" id="MFD1588499.1"/>
    </source>
</evidence>
<dbReference type="InterPro" id="IPR055811">
    <property type="entry name" value="DUF7387"/>
</dbReference>
<dbReference type="EMBL" id="JBHUDJ010000013">
    <property type="protein sequence ID" value="MFD1588499.1"/>
    <property type="molecule type" value="Genomic_DNA"/>
</dbReference>
<evidence type="ECO:0000313" key="3">
    <source>
        <dbReference type="Proteomes" id="UP001597119"/>
    </source>
</evidence>
<protein>
    <submittedName>
        <fullName evidence="2">Type II toxin-antitoxin system HicB family antitoxin</fullName>
    </submittedName>
</protein>
<gene>
    <name evidence="2" type="ORF">ACFR9U_16090</name>
</gene>
<dbReference type="Pfam" id="PF24113">
    <property type="entry name" value="DUF7387"/>
    <property type="match status" value="1"/>
</dbReference>
<evidence type="ECO:0000256" key="1">
    <source>
        <dbReference type="SAM" id="MobiDB-lite"/>
    </source>
</evidence>
<sequence length="92" mass="9684">MSTDADDSGDGDYTPPVEITLTLGESGELWVARDEETGVASQGPTRQDALKNLDEAVAGYYGAGEPPTDSELRELGVDPDDNTSGELPDVLQ</sequence>
<organism evidence="2 3">
    <name type="scientific">Halorientalis brevis</name>
    <dbReference type="NCBI Taxonomy" id="1126241"/>
    <lineage>
        <taxon>Archaea</taxon>
        <taxon>Methanobacteriati</taxon>
        <taxon>Methanobacteriota</taxon>
        <taxon>Stenosarchaea group</taxon>
        <taxon>Halobacteria</taxon>
        <taxon>Halobacteriales</taxon>
        <taxon>Haloarculaceae</taxon>
        <taxon>Halorientalis</taxon>
    </lineage>
</organism>
<comment type="caution">
    <text evidence="2">The sequence shown here is derived from an EMBL/GenBank/DDBJ whole genome shotgun (WGS) entry which is preliminary data.</text>
</comment>
<dbReference type="Proteomes" id="UP001597119">
    <property type="component" value="Unassembled WGS sequence"/>
</dbReference>